<dbReference type="EMBL" id="CP098747">
    <property type="protein sequence ID" value="USG59829.1"/>
    <property type="molecule type" value="Genomic_DNA"/>
</dbReference>
<evidence type="ECO:0008006" key="5">
    <source>
        <dbReference type="Google" id="ProtNLM"/>
    </source>
</evidence>
<accession>A0ABY4VYK6</accession>
<gene>
    <name evidence="3" type="ORF">NBZ79_11640</name>
</gene>
<sequence length="240" mass="26184">MSAFEQNSEQELGSYVPPQNEPSSRGSTGGTAVIFVSLYLLLLAFFIFLHSISVPKEERIRSVLGSVNIAFKGLSKDIPADKQKTLSGEEQGTQQFHAKLRNVFETAVPLVESRVTDGGTRLQFSVPLGKLFKSGGLELRDLKDKFLTDVASALISRNLNVATDVEILIGVGPSLPSSTDSANGLASNRVDILAQHFRSQGVPSRNISIGLEEGDAGLVHFSFFLRPTLTYQFWPDEELQ</sequence>
<feature type="transmembrane region" description="Helical" evidence="2">
    <location>
        <begin position="32"/>
        <end position="52"/>
    </location>
</feature>
<name>A0ABY4VYK6_9PROT</name>
<keyword evidence="4" id="KW-1185">Reference proteome</keyword>
<evidence type="ECO:0000313" key="4">
    <source>
        <dbReference type="Proteomes" id="UP001056291"/>
    </source>
</evidence>
<dbReference type="RefSeq" id="WP_251932599.1">
    <property type="nucleotide sequence ID" value="NZ_CP098747.1"/>
</dbReference>
<feature type="compositionally biased region" description="Polar residues" evidence="1">
    <location>
        <begin position="1"/>
        <end position="11"/>
    </location>
</feature>
<protein>
    <recommendedName>
        <fullName evidence="5">Motility protein B-like N-terminal domain-containing protein</fullName>
    </recommendedName>
</protein>
<keyword evidence="2" id="KW-0812">Transmembrane</keyword>
<evidence type="ECO:0000313" key="3">
    <source>
        <dbReference type="EMBL" id="USG59829.1"/>
    </source>
</evidence>
<evidence type="ECO:0000256" key="1">
    <source>
        <dbReference type="SAM" id="MobiDB-lite"/>
    </source>
</evidence>
<evidence type="ECO:0000256" key="2">
    <source>
        <dbReference type="SAM" id="Phobius"/>
    </source>
</evidence>
<reference evidence="3" key="1">
    <citation type="submission" date="2022-06" db="EMBL/GenBank/DDBJ databases">
        <title>Sneathiella actinostolidae sp. nov., isolated from a sea anemonein the Western Pacific Ocean.</title>
        <authorList>
            <person name="Wei M.J."/>
        </authorList>
    </citation>
    <scope>NUCLEOTIDE SEQUENCE</scope>
    <source>
        <strain evidence="3">PHK-P5</strain>
    </source>
</reference>
<keyword evidence="2" id="KW-0472">Membrane</keyword>
<dbReference type="Proteomes" id="UP001056291">
    <property type="component" value="Chromosome"/>
</dbReference>
<keyword evidence="2" id="KW-1133">Transmembrane helix</keyword>
<feature type="region of interest" description="Disordered" evidence="1">
    <location>
        <begin position="1"/>
        <end position="25"/>
    </location>
</feature>
<organism evidence="3 4">
    <name type="scientific">Sneathiella marina</name>
    <dbReference type="NCBI Taxonomy" id="2950108"/>
    <lineage>
        <taxon>Bacteria</taxon>
        <taxon>Pseudomonadati</taxon>
        <taxon>Pseudomonadota</taxon>
        <taxon>Alphaproteobacteria</taxon>
        <taxon>Sneathiellales</taxon>
        <taxon>Sneathiellaceae</taxon>
        <taxon>Sneathiella</taxon>
    </lineage>
</organism>
<proteinExistence type="predicted"/>